<proteinExistence type="predicted"/>
<dbReference type="SUPFAM" id="SSF81383">
    <property type="entry name" value="F-box domain"/>
    <property type="match status" value="1"/>
</dbReference>
<comment type="caution">
    <text evidence="2">The sequence shown here is derived from an EMBL/GenBank/DDBJ whole genome shotgun (WGS) entry which is preliminary data.</text>
</comment>
<dbReference type="SUPFAM" id="SSF52047">
    <property type="entry name" value="RNI-like"/>
    <property type="match status" value="1"/>
</dbReference>
<feature type="compositionally biased region" description="Acidic residues" evidence="1">
    <location>
        <begin position="638"/>
        <end position="654"/>
    </location>
</feature>
<accession>A0AAD9LSZ5</accession>
<organism evidence="2 3">
    <name type="scientific">Phytophthora citrophthora</name>
    <dbReference type="NCBI Taxonomy" id="4793"/>
    <lineage>
        <taxon>Eukaryota</taxon>
        <taxon>Sar</taxon>
        <taxon>Stramenopiles</taxon>
        <taxon>Oomycota</taxon>
        <taxon>Peronosporomycetes</taxon>
        <taxon>Peronosporales</taxon>
        <taxon>Peronosporaceae</taxon>
        <taxon>Phytophthora</taxon>
    </lineage>
</organism>
<protein>
    <recommendedName>
        <fullName evidence="4">F-box domain-containing protein</fullName>
    </recommendedName>
</protein>
<dbReference type="EMBL" id="JASMQC010000004">
    <property type="protein sequence ID" value="KAK1946012.1"/>
    <property type="molecule type" value="Genomic_DNA"/>
</dbReference>
<gene>
    <name evidence="2" type="ORF">P3T76_003060</name>
</gene>
<evidence type="ECO:0000313" key="3">
    <source>
        <dbReference type="Proteomes" id="UP001259832"/>
    </source>
</evidence>
<dbReference type="InterPro" id="IPR036047">
    <property type="entry name" value="F-box-like_dom_sf"/>
</dbReference>
<dbReference type="Proteomes" id="UP001259832">
    <property type="component" value="Unassembled WGS sequence"/>
</dbReference>
<keyword evidence="3" id="KW-1185">Reference proteome</keyword>
<feature type="region of interest" description="Disordered" evidence="1">
    <location>
        <begin position="638"/>
        <end position="670"/>
    </location>
</feature>
<name>A0AAD9LSZ5_9STRA</name>
<dbReference type="PANTHER" id="PTHR38926:SF5">
    <property type="entry name" value="F-BOX AND LEUCINE-RICH REPEAT PROTEIN 6"/>
    <property type="match status" value="1"/>
</dbReference>
<evidence type="ECO:0000313" key="2">
    <source>
        <dbReference type="EMBL" id="KAK1946012.1"/>
    </source>
</evidence>
<dbReference type="Gene3D" id="3.80.10.10">
    <property type="entry name" value="Ribonuclease Inhibitor"/>
    <property type="match status" value="1"/>
</dbReference>
<sequence>MEHLPSPLFLSIVAFAVYDYSADPIPKRTRLPVDSLKVLAQVCKAWHSLINDIVACSKSSSLSLKFTSGKRSELLELRRRILERGPQILDLDVKFGETEWDRTDFKIEWDVFFSRLPALKRLDLSNVELLSGHVELILTSAAKYCTNIESLILSDVNAMLQGRVKVDSIFKALYAALKTWRSSGSYRGLRQLTVPILDERNRFESCKKFLDNVMKFCPEVEYLDGYKKTLRKIDRPACRDGWMVTLEQWKEFNSKCTQLREFNWVVAPFADPFFKVFGEHVKPNLKTLKFAVNMHWEWGVYYDLLAEAAGEEPPVVTYSTQLPGYGFKATDVSSALKGCPALDELEVELNHPVEYDAPYDYHTVDFPNHEVINIDIYDDKFCEAVAENCPLLTKLSIREVAGRHFSNLTPIRTFTDLGLVALTQLKHLTSLELRTINCTGNGLFEFLNDLSDEFTGERNFQIAVGGHVGDPKLAFYNALPELLMQLEARTPEELAWGNRKFVLRLTNANFADVEPAWSEQYLRGLERVVENVKKMHPTLRLRITTCGRQGSTFGGIIELGLYTDNAEPSPWYGWDGEESNRNITFVNRGGPRGAFEEERSRLPIELHHPELLDPDTLPIDYELPADYFDAYEYGGYGDYDDFDDYDDDPDGDSDDPPRGYYDAEADELWL</sequence>
<dbReference type="InterPro" id="IPR032675">
    <property type="entry name" value="LRR_dom_sf"/>
</dbReference>
<dbReference type="AlphaFoldDB" id="A0AAD9LSZ5"/>
<evidence type="ECO:0000256" key="1">
    <source>
        <dbReference type="SAM" id="MobiDB-lite"/>
    </source>
</evidence>
<dbReference type="PANTHER" id="PTHR38926">
    <property type="entry name" value="F-BOX DOMAIN CONTAINING PROTEIN, EXPRESSED"/>
    <property type="match status" value="1"/>
</dbReference>
<reference evidence="2" key="1">
    <citation type="submission" date="2023-08" db="EMBL/GenBank/DDBJ databases">
        <title>Reference Genome Resource for the Citrus Pathogen Phytophthora citrophthora.</title>
        <authorList>
            <person name="Moller H."/>
            <person name="Coetzee B."/>
            <person name="Rose L.J."/>
            <person name="Van Niekerk J.M."/>
        </authorList>
    </citation>
    <scope>NUCLEOTIDE SEQUENCE</scope>
    <source>
        <strain evidence="2">STE-U-9442</strain>
    </source>
</reference>
<evidence type="ECO:0008006" key="4">
    <source>
        <dbReference type="Google" id="ProtNLM"/>
    </source>
</evidence>